<sequence length="388" mass="44709">MTELTLTHKIEYNLYRAEMEINEPAEDREKDILPFLMFVNHRKHVDEEIVNLEYFKMEKPQHPYGRRMLAMMEEEYKLIERERSMFRLTGSSEEMVKTGKVMLPHRGIYEITVSDDRIFKNSVIGCLPDEFSIKKDLQEMRSRKPFKEPMDKIVSIPNVNHWKNTKIVLPLQGEKVIEVMNVLENGCGGKVGQPITVKIVVNETGSKATIIQDKDGDKKGNKKEEFFQSNFSIEYSQVVGALAELNGLNPPNGQFICFTEALLDQVSGSLTMKLKGGDFSFGDFGTYRISDVDKIQVAPLDYRAAAAWVEREVQNEIKKAYVTKESFNKIIEEKINSVCASSKKLSKKSILNRVLDYEKFIEFQKTKEISERDDVFWHTVTVSDLSME</sequence>
<accession>A0AA96ZU50</accession>
<reference evidence="1 2" key="1">
    <citation type="submission" date="2023-07" db="EMBL/GenBank/DDBJ databases">
        <title>Closed genoem sequence of Methanosarcinaceae archaeon Ac7.</title>
        <authorList>
            <person name="Poehlein A."/>
            <person name="Protasov E."/>
            <person name="Platt K."/>
            <person name="Reeh H."/>
            <person name="Daniel R."/>
            <person name="Brune A."/>
        </authorList>
    </citation>
    <scope>NUCLEOTIDE SEQUENCE [LARGE SCALE GENOMIC DNA]</scope>
    <source>
        <strain evidence="1 2">Ac7</strain>
    </source>
</reference>
<name>A0AA96ZU50_9EURY</name>
<gene>
    <name evidence="1" type="ORF">MsAc7_07950</name>
</gene>
<keyword evidence="2" id="KW-1185">Reference proteome</keyword>
<proteinExistence type="predicted"/>
<dbReference type="Proteomes" id="UP001303587">
    <property type="component" value="Chromosome"/>
</dbReference>
<evidence type="ECO:0000313" key="1">
    <source>
        <dbReference type="EMBL" id="WNY25249.1"/>
    </source>
</evidence>
<dbReference type="AlphaFoldDB" id="A0AA96ZU50"/>
<dbReference type="RefSeq" id="WP_338103287.1">
    <property type="nucleotide sequence ID" value="NZ_CP131060.1"/>
</dbReference>
<dbReference type="EMBL" id="CP131060">
    <property type="protein sequence ID" value="WNY25249.1"/>
    <property type="molecule type" value="Genomic_DNA"/>
</dbReference>
<protein>
    <submittedName>
        <fullName evidence="1">Uncharacterized protein</fullName>
    </submittedName>
</protein>
<organism evidence="1 2">
    <name type="scientific">Methanolapillus millepedarum</name>
    <dbReference type="NCBI Taxonomy" id="3028296"/>
    <lineage>
        <taxon>Archaea</taxon>
        <taxon>Methanobacteriati</taxon>
        <taxon>Methanobacteriota</taxon>
        <taxon>Stenosarchaea group</taxon>
        <taxon>Methanomicrobia</taxon>
        <taxon>Methanosarcinales</taxon>
        <taxon>Methanosarcinaceae</taxon>
        <taxon>Methanolapillus</taxon>
    </lineage>
</organism>
<dbReference type="GeneID" id="89229909"/>
<evidence type="ECO:0000313" key="2">
    <source>
        <dbReference type="Proteomes" id="UP001303587"/>
    </source>
</evidence>